<dbReference type="AlphaFoldDB" id="A0A3D9SUV3"/>
<dbReference type="EMBL" id="QTTT01000001">
    <property type="protein sequence ID" value="REE96344.1"/>
    <property type="molecule type" value="Genomic_DNA"/>
</dbReference>
<sequence>MPRRFRRARTARALVAAVPLMVAGLAPAPAHARAAPITVISSTVTPSTIIGGGGGTQTITLSRAVGSAGLSLSLYGDATYRVSTGGGTLYLKPGQTSVTFPFRIGAPSTTRTFTLSAQTPGTMVKGIASFTLKAADPATRAVSELTFGSDAAVTGSSLTGTVRLKYPAPEGGLTVSLWGGGAYSAGISVPTYVLVPEGRTSATFPARVSTPHASSQPEILTSSADLGTSRALRDVVIVSKIFALSSGAPRRNSVDKMAIGLGDVPNPSGAVVTLHSDDPAVKVPAQVTVPAGQPGVAFEYTMGDFAFGTPWPKVTATWNGNTYTTTLYPS</sequence>
<keyword evidence="1" id="KW-0732">Signal</keyword>
<keyword evidence="3" id="KW-1185">Reference proteome</keyword>
<evidence type="ECO:0008006" key="4">
    <source>
        <dbReference type="Google" id="ProtNLM"/>
    </source>
</evidence>
<gene>
    <name evidence="2" type="ORF">DFJ69_1774</name>
</gene>
<evidence type="ECO:0000313" key="3">
    <source>
        <dbReference type="Proteomes" id="UP000256661"/>
    </source>
</evidence>
<dbReference type="Proteomes" id="UP000256661">
    <property type="component" value="Unassembled WGS sequence"/>
</dbReference>
<feature type="chain" id="PRO_5039521795" description="Ig-like domain-containing protein" evidence="1">
    <location>
        <begin position="33"/>
        <end position="330"/>
    </location>
</feature>
<feature type="signal peptide" evidence="1">
    <location>
        <begin position="1"/>
        <end position="32"/>
    </location>
</feature>
<evidence type="ECO:0000256" key="1">
    <source>
        <dbReference type="SAM" id="SignalP"/>
    </source>
</evidence>
<reference evidence="2 3" key="1">
    <citation type="submission" date="2018-08" db="EMBL/GenBank/DDBJ databases">
        <title>Sequencing the genomes of 1000 actinobacteria strains.</title>
        <authorList>
            <person name="Klenk H.-P."/>
        </authorList>
    </citation>
    <scope>NUCLEOTIDE SEQUENCE [LARGE SCALE GENOMIC DNA]</scope>
    <source>
        <strain evidence="2 3">DSM 43927</strain>
    </source>
</reference>
<evidence type="ECO:0000313" key="2">
    <source>
        <dbReference type="EMBL" id="REE96344.1"/>
    </source>
</evidence>
<dbReference type="OrthoDB" id="3468737at2"/>
<dbReference type="RefSeq" id="WP_147312247.1">
    <property type="nucleotide sequence ID" value="NZ_QTTT01000001.1"/>
</dbReference>
<name>A0A3D9SUV3_9ACTN</name>
<proteinExistence type="predicted"/>
<accession>A0A3D9SUV3</accession>
<comment type="caution">
    <text evidence="2">The sequence shown here is derived from an EMBL/GenBank/DDBJ whole genome shotgun (WGS) entry which is preliminary data.</text>
</comment>
<protein>
    <recommendedName>
        <fullName evidence="4">Ig-like domain-containing protein</fullName>
    </recommendedName>
</protein>
<organism evidence="2 3">
    <name type="scientific">Thermomonospora umbrina</name>
    <dbReference type="NCBI Taxonomy" id="111806"/>
    <lineage>
        <taxon>Bacteria</taxon>
        <taxon>Bacillati</taxon>
        <taxon>Actinomycetota</taxon>
        <taxon>Actinomycetes</taxon>
        <taxon>Streptosporangiales</taxon>
        <taxon>Thermomonosporaceae</taxon>
        <taxon>Thermomonospora</taxon>
    </lineage>
</organism>